<dbReference type="RefSeq" id="WP_260103811.1">
    <property type="nucleotide sequence ID" value="NZ_JALXSQ010000005.1"/>
</dbReference>
<evidence type="ECO:0000256" key="1">
    <source>
        <dbReference type="ARBA" id="ARBA00023015"/>
    </source>
</evidence>
<name>A0ABT2HVK7_9MICO</name>
<evidence type="ECO:0000259" key="5">
    <source>
        <dbReference type="PROSITE" id="PS50977"/>
    </source>
</evidence>
<evidence type="ECO:0000313" key="7">
    <source>
        <dbReference type="Proteomes" id="UP001525379"/>
    </source>
</evidence>
<feature type="DNA-binding region" description="H-T-H motif" evidence="4">
    <location>
        <begin position="33"/>
        <end position="52"/>
    </location>
</feature>
<protein>
    <submittedName>
        <fullName evidence="6">TetR/AcrR family transcriptional regulator</fullName>
    </submittedName>
</protein>
<organism evidence="6 7">
    <name type="scientific">Pseudoclavibacter albus</name>
    <dbReference type="NCBI Taxonomy" id="272241"/>
    <lineage>
        <taxon>Bacteria</taxon>
        <taxon>Bacillati</taxon>
        <taxon>Actinomycetota</taxon>
        <taxon>Actinomycetes</taxon>
        <taxon>Micrococcales</taxon>
        <taxon>Microbacteriaceae</taxon>
        <taxon>Pseudoclavibacter</taxon>
    </lineage>
</organism>
<keyword evidence="7" id="KW-1185">Reference proteome</keyword>
<keyword evidence="1" id="KW-0805">Transcription regulation</keyword>
<evidence type="ECO:0000256" key="2">
    <source>
        <dbReference type="ARBA" id="ARBA00023125"/>
    </source>
</evidence>
<proteinExistence type="predicted"/>
<dbReference type="Pfam" id="PF00440">
    <property type="entry name" value="TetR_N"/>
    <property type="match status" value="1"/>
</dbReference>
<evidence type="ECO:0000256" key="3">
    <source>
        <dbReference type="ARBA" id="ARBA00023163"/>
    </source>
</evidence>
<accession>A0ABT2HVK7</accession>
<reference evidence="6 7" key="1">
    <citation type="submission" date="2022-04" db="EMBL/GenBank/DDBJ databases">
        <title>Human microbiome associated bacterial genomes.</title>
        <authorList>
            <person name="Sandstrom S."/>
            <person name="Salamzade R."/>
            <person name="Kalan L.R."/>
        </authorList>
    </citation>
    <scope>NUCLEOTIDE SEQUENCE [LARGE SCALE GENOMIC DNA]</scope>
    <source>
        <strain evidence="7">p3-SID1799</strain>
    </source>
</reference>
<evidence type="ECO:0000313" key="6">
    <source>
        <dbReference type="EMBL" id="MCT2042196.1"/>
    </source>
</evidence>
<dbReference type="PANTHER" id="PTHR30055:SF234">
    <property type="entry name" value="HTH-TYPE TRANSCRIPTIONAL REGULATOR BETI"/>
    <property type="match status" value="1"/>
</dbReference>
<feature type="domain" description="HTH tetR-type" evidence="5">
    <location>
        <begin position="10"/>
        <end position="70"/>
    </location>
</feature>
<dbReference type="PANTHER" id="PTHR30055">
    <property type="entry name" value="HTH-TYPE TRANSCRIPTIONAL REGULATOR RUTR"/>
    <property type="match status" value="1"/>
</dbReference>
<dbReference type="PRINTS" id="PR00455">
    <property type="entry name" value="HTHTETR"/>
</dbReference>
<dbReference type="Gene3D" id="1.10.357.10">
    <property type="entry name" value="Tetracycline Repressor, domain 2"/>
    <property type="match status" value="1"/>
</dbReference>
<comment type="caution">
    <text evidence="6">The sequence shown here is derived from an EMBL/GenBank/DDBJ whole genome shotgun (WGS) entry which is preliminary data.</text>
</comment>
<keyword evidence="3" id="KW-0804">Transcription</keyword>
<dbReference type="InterPro" id="IPR001647">
    <property type="entry name" value="HTH_TetR"/>
</dbReference>
<dbReference type="Proteomes" id="UP001525379">
    <property type="component" value="Unassembled WGS sequence"/>
</dbReference>
<gene>
    <name evidence="6" type="ORF">M3D15_02405</name>
</gene>
<dbReference type="EMBL" id="JALXSQ010000005">
    <property type="protein sequence ID" value="MCT2042196.1"/>
    <property type="molecule type" value="Genomic_DNA"/>
</dbReference>
<evidence type="ECO:0000256" key="4">
    <source>
        <dbReference type="PROSITE-ProRule" id="PRU00335"/>
    </source>
</evidence>
<dbReference type="InterPro" id="IPR050109">
    <property type="entry name" value="HTH-type_TetR-like_transc_reg"/>
</dbReference>
<keyword evidence="2 4" id="KW-0238">DNA-binding</keyword>
<sequence>MARTRGRPALADRAQIDEAAAELFLEQGYEATSVDDIARRAGVARSSFFNRAASKAELLWTSVDHWLGVAEGELLGGSGVEETVLERIASLCDRIPDEDKPWAIVHRDAMGTRDALLAGVGPRLARYEQLLVRLFGGTSTANTTRAQVLMAVVATRLAGERWVSGNGVPLGVHLREVCRELGLADLGGTTGG</sequence>
<dbReference type="SUPFAM" id="SSF46689">
    <property type="entry name" value="Homeodomain-like"/>
    <property type="match status" value="1"/>
</dbReference>
<dbReference type="PROSITE" id="PS50977">
    <property type="entry name" value="HTH_TETR_2"/>
    <property type="match status" value="1"/>
</dbReference>
<dbReference type="InterPro" id="IPR009057">
    <property type="entry name" value="Homeodomain-like_sf"/>
</dbReference>